<dbReference type="Pfam" id="PF03932">
    <property type="entry name" value="CutC"/>
    <property type="match status" value="1"/>
</dbReference>
<keyword evidence="4" id="KW-1185">Reference proteome</keyword>
<dbReference type="InterPro" id="IPR036822">
    <property type="entry name" value="CutC-like_dom_sf"/>
</dbReference>
<dbReference type="AlphaFoldDB" id="A0A1H6CGF1"/>
<accession>A0A1H6CGF1</accession>
<dbReference type="PANTHER" id="PTHR12598:SF0">
    <property type="entry name" value="COPPER HOMEOSTASIS PROTEIN CUTC HOMOLOG"/>
    <property type="match status" value="1"/>
</dbReference>
<protein>
    <recommendedName>
        <fullName evidence="2">PF03932 family protein CutC</fullName>
    </recommendedName>
</protein>
<reference evidence="4" key="1">
    <citation type="submission" date="2016-10" db="EMBL/GenBank/DDBJ databases">
        <authorList>
            <person name="Varghese N."/>
            <person name="Submissions S."/>
        </authorList>
    </citation>
    <scope>NUCLEOTIDE SEQUENCE [LARGE SCALE GENOMIC DNA]</scope>
    <source>
        <strain evidence="4">DSM 22361</strain>
    </source>
</reference>
<evidence type="ECO:0000313" key="4">
    <source>
        <dbReference type="Proteomes" id="UP000236731"/>
    </source>
</evidence>
<dbReference type="OrthoDB" id="9815677at2"/>
<sequence>MVRDKKIANGYLLEICCNSIYSAKQAQRGGASRVELCQNLENGGTTPSYGQIKLTREALDIGVHVLIRPRSGDFLYNKDEFAEMMADVRYCKEAGCDGVVIGILTKEGDVDKERTKILVDLAKPMTVVFHRAFDRCRDPKQALEDIIAIGCDRILTSGQQDTALQGKKLLRELVGQAKGRIEIMPGAGVNSGNIKEILSFTGAHSIHSSAKIVEPSKMEFKNSSVTGMDEDEISSSAQLVGEMVENIKSL</sequence>
<proteinExistence type="inferred from homology"/>
<keyword evidence="2" id="KW-0963">Cytoplasm</keyword>
<dbReference type="PANTHER" id="PTHR12598">
    <property type="entry name" value="COPPER HOMEOSTASIS PROTEIN CUTC"/>
    <property type="match status" value="1"/>
</dbReference>
<name>A0A1H6CGF1_9SPHI</name>
<dbReference type="EMBL" id="FNUT01000015">
    <property type="protein sequence ID" value="SEG72071.1"/>
    <property type="molecule type" value="Genomic_DNA"/>
</dbReference>
<dbReference type="Proteomes" id="UP000236731">
    <property type="component" value="Unassembled WGS sequence"/>
</dbReference>
<comment type="caution">
    <text evidence="2">Once thought to be involved in copper homeostasis, experiments in E.coli have shown this is not the case.</text>
</comment>
<dbReference type="FunFam" id="3.20.20.380:FF:000001">
    <property type="entry name" value="Copper homeostasis protein CutC"/>
    <property type="match status" value="1"/>
</dbReference>
<dbReference type="RefSeq" id="WP_103907771.1">
    <property type="nucleotide sequence ID" value="NZ_CP049246.1"/>
</dbReference>
<comment type="subcellular location">
    <subcellularLocation>
        <location evidence="2">Cytoplasm</location>
    </subcellularLocation>
</comment>
<gene>
    <name evidence="2" type="primary">cutC</name>
    <name evidence="3" type="ORF">SAMN05421877_11571</name>
</gene>
<dbReference type="GO" id="GO:0005737">
    <property type="term" value="C:cytoplasm"/>
    <property type="evidence" value="ECO:0007669"/>
    <property type="project" value="UniProtKB-SubCell"/>
</dbReference>
<organism evidence="3 4">
    <name type="scientific">Sphingobacterium lactis</name>
    <dbReference type="NCBI Taxonomy" id="797291"/>
    <lineage>
        <taxon>Bacteria</taxon>
        <taxon>Pseudomonadati</taxon>
        <taxon>Bacteroidota</taxon>
        <taxon>Sphingobacteriia</taxon>
        <taxon>Sphingobacteriales</taxon>
        <taxon>Sphingobacteriaceae</taxon>
        <taxon>Sphingobacterium</taxon>
    </lineage>
</organism>
<evidence type="ECO:0000313" key="3">
    <source>
        <dbReference type="EMBL" id="SEG72071.1"/>
    </source>
</evidence>
<dbReference type="Gene3D" id="3.20.20.380">
    <property type="entry name" value="Copper homeostasis (CutC) domain"/>
    <property type="match status" value="1"/>
</dbReference>
<dbReference type="HAMAP" id="MF_00795">
    <property type="entry name" value="CutC"/>
    <property type="match status" value="1"/>
</dbReference>
<dbReference type="SUPFAM" id="SSF110395">
    <property type="entry name" value="CutC-like"/>
    <property type="match status" value="1"/>
</dbReference>
<evidence type="ECO:0000256" key="1">
    <source>
        <dbReference type="ARBA" id="ARBA00007768"/>
    </source>
</evidence>
<comment type="similarity">
    <text evidence="1 2">Belongs to the CutC family.</text>
</comment>
<evidence type="ECO:0000256" key="2">
    <source>
        <dbReference type="HAMAP-Rule" id="MF_00795"/>
    </source>
</evidence>
<dbReference type="GO" id="GO:0005507">
    <property type="term" value="F:copper ion binding"/>
    <property type="evidence" value="ECO:0007669"/>
    <property type="project" value="TreeGrafter"/>
</dbReference>
<dbReference type="InterPro" id="IPR005627">
    <property type="entry name" value="CutC-like"/>
</dbReference>